<keyword evidence="1" id="KW-1133">Transmembrane helix</keyword>
<evidence type="ECO:0000256" key="1">
    <source>
        <dbReference type="SAM" id="Phobius"/>
    </source>
</evidence>
<feature type="transmembrane region" description="Helical" evidence="1">
    <location>
        <begin position="314"/>
        <end position="331"/>
    </location>
</feature>
<accession>G0UPC3</accession>
<keyword evidence="1" id="KW-0472">Membrane</keyword>
<name>G0UPC3_TRYCI</name>
<dbReference type="VEuPathDB" id="TriTrypDB:TcIL3000_7_330"/>
<keyword evidence="1" id="KW-0812">Transmembrane</keyword>
<feature type="transmembrane region" description="Helical" evidence="1">
    <location>
        <begin position="180"/>
        <end position="199"/>
    </location>
</feature>
<protein>
    <submittedName>
        <fullName evidence="2">Uncharacterized protein</fullName>
    </submittedName>
</protein>
<organism evidence="2">
    <name type="scientific">Trypanosoma congolense (strain IL3000)</name>
    <dbReference type="NCBI Taxonomy" id="1068625"/>
    <lineage>
        <taxon>Eukaryota</taxon>
        <taxon>Discoba</taxon>
        <taxon>Euglenozoa</taxon>
        <taxon>Kinetoplastea</taxon>
        <taxon>Metakinetoplastina</taxon>
        <taxon>Trypanosomatida</taxon>
        <taxon>Trypanosomatidae</taxon>
        <taxon>Trypanosoma</taxon>
        <taxon>Nannomonas</taxon>
    </lineage>
</organism>
<proteinExistence type="predicted"/>
<evidence type="ECO:0000313" key="2">
    <source>
        <dbReference type="EMBL" id="CCC91234.1"/>
    </source>
</evidence>
<gene>
    <name evidence="2" type="ORF">TCIL3000_7_330</name>
</gene>
<sequence>MWWRRGSDAKCMQKVIEGHFWSLTRYRIGRRFIGLDYADNVIFFPAYRSKKWGGWTAVTLGVTSSSSFLTNDTSVVNVLEDGYPLHWRANSKLKEFIKEEKRVWRARLKEEAEGLAAEKIMENSGESTADGSSKERGDMMDGIDSEHRFRDALAIKCTSPGFALRHLRVSRIKTSLYKFLYFYLWGIAISLVVQAYLLFRGWLNPPARQGLKNIEAHVLHVPKLIFGFCVSCVVWAAKHLQPVASPLLKALEGAFPQVNWSAASPETLANRAQLFAGLEVKAGAHEADPSHQRMVRREFDPASGGWATVWNDQFTSLMQGLILLFTALLFIF</sequence>
<dbReference type="AlphaFoldDB" id="G0UPC3"/>
<reference evidence="2" key="1">
    <citation type="journal article" date="2012" name="Proc. Natl. Acad. Sci. U.S.A.">
        <title>Antigenic diversity is generated by distinct evolutionary mechanisms in African trypanosome species.</title>
        <authorList>
            <person name="Jackson A.P."/>
            <person name="Berry A."/>
            <person name="Aslett M."/>
            <person name="Allison H.C."/>
            <person name="Burton P."/>
            <person name="Vavrova-Anderson J."/>
            <person name="Brown R."/>
            <person name="Browne H."/>
            <person name="Corton N."/>
            <person name="Hauser H."/>
            <person name="Gamble J."/>
            <person name="Gilderthorp R."/>
            <person name="Marcello L."/>
            <person name="McQuillan J."/>
            <person name="Otto T.D."/>
            <person name="Quail M.A."/>
            <person name="Sanders M.J."/>
            <person name="van Tonder A."/>
            <person name="Ginger M.L."/>
            <person name="Field M.C."/>
            <person name="Barry J.D."/>
            <person name="Hertz-Fowler C."/>
            <person name="Berriman M."/>
        </authorList>
    </citation>
    <scope>NUCLEOTIDE SEQUENCE</scope>
    <source>
        <strain evidence="2">IL3000</strain>
    </source>
</reference>
<dbReference type="EMBL" id="HE575320">
    <property type="protein sequence ID" value="CCC91234.1"/>
    <property type="molecule type" value="Genomic_DNA"/>
</dbReference>